<dbReference type="RefSeq" id="WP_380232988.1">
    <property type="nucleotide sequence ID" value="NZ_JBHSOC010000221.1"/>
</dbReference>
<protein>
    <submittedName>
        <fullName evidence="1">Uncharacterized protein</fullName>
    </submittedName>
</protein>
<sequence>MNTEFDFMATDKPDVFKMVPTSDIDQLVHSDVLSDDLKELREMAGRHDVYTDQPEAKAERLRWWSVWDFKRLDAFASVTVLANAFTEKLSYKLASLNCIEFERIERVGQRHWSSRPVVIRYFSEKSGSKTYFDSAEAMTDLAKIRSWQAKHFSGLEYWSANTTTASKLRLQGHQIKPLAAGRNDLQDHSVCTFIYSARSSSVEDHTLKAISCGKLSGDLIIRDREQEAIGQFILRGSLRKPDDQSTVEIRLFSKDQAEFARDFLVRN</sequence>
<reference evidence="2" key="1">
    <citation type="journal article" date="2019" name="Int. J. Syst. Evol. Microbiol.">
        <title>The Global Catalogue of Microorganisms (GCM) 10K type strain sequencing project: providing services to taxonomists for standard genome sequencing and annotation.</title>
        <authorList>
            <consortium name="The Broad Institute Genomics Platform"/>
            <consortium name="The Broad Institute Genome Sequencing Center for Infectious Disease"/>
            <person name="Wu L."/>
            <person name="Ma J."/>
        </authorList>
    </citation>
    <scope>NUCLEOTIDE SEQUENCE [LARGE SCALE GENOMIC DNA]</scope>
    <source>
        <strain evidence="2">CGMCC 4.1622</strain>
    </source>
</reference>
<comment type="caution">
    <text evidence="1">The sequence shown here is derived from an EMBL/GenBank/DDBJ whole genome shotgun (WGS) entry which is preliminary data.</text>
</comment>
<evidence type="ECO:0000313" key="2">
    <source>
        <dbReference type="Proteomes" id="UP001596066"/>
    </source>
</evidence>
<proteinExistence type="predicted"/>
<dbReference type="Proteomes" id="UP001596066">
    <property type="component" value="Unassembled WGS sequence"/>
</dbReference>
<evidence type="ECO:0000313" key="1">
    <source>
        <dbReference type="EMBL" id="MFC5647504.1"/>
    </source>
</evidence>
<gene>
    <name evidence="1" type="ORF">ACFPZF_40105</name>
</gene>
<feature type="non-terminal residue" evidence="1">
    <location>
        <position position="267"/>
    </location>
</feature>
<accession>A0ABW0VRK0</accession>
<organism evidence="1 2">
    <name type="scientific">Kitasatospora cinereorecta</name>
    <dbReference type="NCBI Taxonomy" id="285560"/>
    <lineage>
        <taxon>Bacteria</taxon>
        <taxon>Bacillati</taxon>
        <taxon>Actinomycetota</taxon>
        <taxon>Actinomycetes</taxon>
        <taxon>Kitasatosporales</taxon>
        <taxon>Streptomycetaceae</taxon>
        <taxon>Kitasatospora</taxon>
    </lineage>
</organism>
<keyword evidence="2" id="KW-1185">Reference proteome</keyword>
<name>A0ABW0VRK0_9ACTN</name>
<dbReference type="EMBL" id="JBHSOC010000221">
    <property type="protein sequence ID" value="MFC5647504.1"/>
    <property type="molecule type" value="Genomic_DNA"/>
</dbReference>